<dbReference type="OrthoDB" id="3035510at2"/>
<dbReference type="RefSeq" id="WP_143447294.1">
    <property type="nucleotide sequence ID" value="NZ_FWXV01000026.1"/>
</dbReference>
<keyword evidence="2" id="KW-1185">Reference proteome</keyword>
<dbReference type="AlphaFoldDB" id="A0A1Y5Y9B7"/>
<proteinExistence type="predicted"/>
<dbReference type="Proteomes" id="UP000192674">
    <property type="component" value="Unassembled WGS sequence"/>
</dbReference>
<accession>A0A1Y5Y9B7</accession>
<dbReference type="EMBL" id="FWXV01000026">
    <property type="protein sequence ID" value="SMD27488.1"/>
    <property type="molecule type" value="Genomic_DNA"/>
</dbReference>
<gene>
    <name evidence="1" type="ORF">SAMN05661093_11095</name>
</gene>
<reference evidence="1 2" key="1">
    <citation type="submission" date="2017-04" db="EMBL/GenBank/DDBJ databases">
        <authorList>
            <person name="Afonso C.L."/>
            <person name="Miller P.J."/>
            <person name="Scott M.A."/>
            <person name="Spackman E."/>
            <person name="Goraichik I."/>
            <person name="Dimitrov K.M."/>
            <person name="Suarez D.L."/>
            <person name="Swayne D.E."/>
        </authorList>
    </citation>
    <scope>NUCLEOTIDE SEQUENCE [LARGE SCALE GENOMIC DNA]</scope>
    <source>
        <strain evidence="1 2">DSM 43828</strain>
    </source>
</reference>
<organism evidence="1 2">
    <name type="scientific">Kibdelosporangium aridum</name>
    <dbReference type="NCBI Taxonomy" id="2030"/>
    <lineage>
        <taxon>Bacteria</taxon>
        <taxon>Bacillati</taxon>
        <taxon>Actinomycetota</taxon>
        <taxon>Actinomycetes</taxon>
        <taxon>Pseudonocardiales</taxon>
        <taxon>Pseudonocardiaceae</taxon>
        <taxon>Kibdelosporangium</taxon>
    </lineage>
</organism>
<name>A0A1Y5Y9B7_KIBAR</name>
<evidence type="ECO:0000313" key="2">
    <source>
        <dbReference type="Proteomes" id="UP000192674"/>
    </source>
</evidence>
<evidence type="ECO:0000313" key="1">
    <source>
        <dbReference type="EMBL" id="SMD27488.1"/>
    </source>
</evidence>
<sequence>MANDEVSGEREPTAAEVLAWRRDDVFLPEVEALSNEFPRLRNISAAFTFGGVVLYRSKSRRAWSGH</sequence>
<protein>
    <submittedName>
        <fullName evidence="1">Uncharacterized protein</fullName>
    </submittedName>
</protein>